<dbReference type="PROSITE" id="PS00356">
    <property type="entry name" value="HTH_LACI_1"/>
    <property type="match status" value="1"/>
</dbReference>
<dbReference type="EMBL" id="FOMQ01000021">
    <property type="protein sequence ID" value="SFE24609.1"/>
    <property type="molecule type" value="Genomic_DNA"/>
</dbReference>
<sequence length="370" mass="39152">MNAGSKEEPGALRLDSGPMPSRASASPRPPTPPAPVPSSSARGAVTLREVAERAGVSMITVSRVLKTPAQVSEATRERVQEAVATLGYVPNLMAGGLRSSRSHLVMALVPTTRGQLFGEMIQSLTDALHARGFQVMFGEVGYAASREDELLRAIVGRRPDGIVLTGVMHSPEGRRLLLASGIPVVETWDTTPTPIDMLVGLSHERLGEAVCAYLHGRGHRQLAVLSGDDNRAMRRQQGFSEAARQRGLPPPAVHWGPAPTSHAEGRTGLAALLERTPRIDAVFCSSDMLALGVLTEARARGISVPGDLAVVGFGDIEFAATQSPSLTTVRIDGTRIGETAARFIADRAEGRAVAEPSVDIGFSIVERESA</sequence>
<feature type="region of interest" description="Disordered" evidence="4">
    <location>
        <begin position="1"/>
        <end position="43"/>
    </location>
</feature>
<dbReference type="CDD" id="cd01392">
    <property type="entry name" value="HTH_LacI"/>
    <property type="match status" value="1"/>
</dbReference>
<dbReference type="PROSITE" id="PS50932">
    <property type="entry name" value="HTH_LACI_2"/>
    <property type="match status" value="1"/>
</dbReference>
<dbReference type="InterPro" id="IPR046335">
    <property type="entry name" value="LacI/GalR-like_sensor"/>
</dbReference>
<evidence type="ECO:0000313" key="7">
    <source>
        <dbReference type="Proteomes" id="UP000199517"/>
    </source>
</evidence>
<dbReference type="Pfam" id="PF00356">
    <property type="entry name" value="LacI"/>
    <property type="match status" value="1"/>
</dbReference>
<dbReference type="Gene3D" id="1.10.260.40">
    <property type="entry name" value="lambda repressor-like DNA-binding domains"/>
    <property type="match status" value="1"/>
</dbReference>
<name>A0A1I1YYR5_9BURK</name>
<dbReference type="GO" id="GO:0003700">
    <property type="term" value="F:DNA-binding transcription factor activity"/>
    <property type="evidence" value="ECO:0007669"/>
    <property type="project" value="TreeGrafter"/>
</dbReference>
<feature type="compositionally biased region" description="Pro residues" evidence="4">
    <location>
        <begin position="27"/>
        <end position="36"/>
    </location>
</feature>
<dbReference type="SUPFAM" id="SSF47413">
    <property type="entry name" value="lambda repressor-like DNA-binding domains"/>
    <property type="match status" value="1"/>
</dbReference>
<dbReference type="InterPro" id="IPR010982">
    <property type="entry name" value="Lambda_DNA-bd_dom_sf"/>
</dbReference>
<dbReference type="PANTHER" id="PTHR30146:SF33">
    <property type="entry name" value="TRANSCRIPTIONAL REGULATOR"/>
    <property type="match status" value="1"/>
</dbReference>
<protein>
    <submittedName>
        <fullName evidence="6">Transcriptional regulator, LacI family</fullName>
    </submittedName>
</protein>
<evidence type="ECO:0000256" key="2">
    <source>
        <dbReference type="ARBA" id="ARBA00023125"/>
    </source>
</evidence>
<dbReference type="AlphaFoldDB" id="A0A1I1YYR5"/>
<evidence type="ECO:0000259" key="5">
    <source>
        <dbReference type="PROSITE" id="PS50932"/>
    </source>
</evidence>
<dbReference type="InterPro" id="IPR000843">
    <property type="entry name" value="HTH_LacI"/>
</dbReference>
<feature type="compositionally biased region" description="Basic and acidic residues" evidence="4">
    <location>
        <begin position="1"/>
        <end position="10"/>
    </location>
</feature>
<keyword evidence="1" id="KW-0805">Transcription regulation</keyword>
<reference evidence="7" key="1">
    <citation type="submission" date="2016-10" db="EMBL/GenBank/DDBJ databases">
        <authorList>
            <person name="Varghese N."/>
            <person name="Submissions S."/>
        </authorList>
    </citation>
    <scope>NUCLEOTIDE SEQUENCE [LARGE SCALE GENOMIC DNA]</scope>
    <source>
        <strain evidence="7">DSM 7481</strain>
    </source>
</reference>
<organism evidence="6 7">
    <name type="scientific">Paracidovorax konjaci</name>
    <dbReference type="NCBI Taxonomy" id="32040"/>
    <lineage>
        <taxon>Bacteria</taxon>
        <taxon>Pseudomonadati</taxon>
        <taxon>Pseudomonadota</taxon>
        <taxon>Betaproteobacteria</taxon>
        <taxon>Burkholderiales</taxon>
        <taxon>Comamonadaceae</taxon>
        <taxon>Paracidovorax</taxon>
    </lineage>
</organism>
<evidence type="ECO:0000256" key="3">
    <source>
        <dbReference type="ARBA" id="ARBA00023163"/>
    </source>
</evidence>
<dbReference type="Pfam" id="PF13377">
    <property type="entry name" value="Peripla_BP_3"/>
    <property type="match status" value="1"/>
</dbReference>
<dbReference type="Proteomes" id="UP000199517">
    <property type="component" value="Unassembled WGS sequence"/>
</dbReference>
<accession>A0A1I1YYR5</accession>
<gene>
    <name evidence="6" type="ORF">SAMN04489710_12150</name>
</gene>
<evidence type="ECO:0000256" key="4">
    <source>
        <dbReference type="SAM" id="MobiDB-lite"/>
    </source>
</evidence>
<keyword evidence="2" id="KW-0238">DNA-binding</keyword>
<dbReference type="CDD" id="cd01575">
    <property type="entry name" value="PBP1_GntR"/>
    <property type="match status" value="1"/>
</dbReference>
<keyword evidence="7" id="KW-1185">Reference proteome</keyword>
<feature type="compositionally biased region" description="Low complexity" evidence="4">
    <location>
        <begin position="16"/>
        <end position="26"/>
    </location>
</feature>
<feature type="domain" description="HTH lacI-type" evidence="5">
    <location>
        <begin position="45"/>
        <end position="99"/>
    </location>
</feature>
<dbReference type="GO" id="GO:0000976">
    <property type="term" value="F:transcription cis-regulatory region binding"/>
    <property type="evidence" value="ECO:0007669"/>
    <property type="project" value="TreeGrafter"/>
</dbReference>
<dbReference type="SMART" id="SM00354">
    <property type="entry name" value="HTH_LACI"/>
    <property type="match status" value="1"/>
</dbReference>
<dbReference type="STRING" id="32040.SAMN04489710_12150"/>
<proteinExistence type="predicted"/>
<evidence type="ECO:0000256" key="1">
    <source>
        <dbReference type="ARBA" id="ARBA00023015"/>
    </source>
</evidence>
<evidence type="ECO:0000313" key="6">
    <source>
        <dbReference type="EMBL" id="SFE24609.1"/>
    </source>
</evidence>
<dbReference type="SUPFAM" id="SSF53822">
    <property type="entry name" value="Periplasmic binding protein-like I"/>
    <property type="match status" value="1"/>
</dbReference>
<dbReference type="InterPro" id="IPR028082">
    <property type="entry name" value="Peripla_BP_I"/>
</dbReference>
<dbReference type="PANTHER" id="PTHR30146">
    <property type="entry name" value="LACI-RELATED TRANSCRIPTIONAL REPRESSOR"/>
    <property type="match status" value="1"/>
</dbReference>
<dbReference type="Gene3D" id="3.40.50.2300">
    <property type="match status" value="2"/>
</dbReference>
<keyword evidence="3" id="KW-0804">Transcription</keyword>